<keyword evidence="3" id="KW-1185">Reference proteome</keyword>
<accession>A0ABS2TU21</accession>
<dbReference type="EMBL" id="JADKYB010000010">
    <property type="protein sequence ID" value="MBM9506826.1"/>
    <property type="molecule type" value="Genomic_DNA"/>
</dbReference>
<reference evidence="2 3" key="1">
    <citation type="submission" date="2021-01" db="EMBL/GenBank/DDBJ databases">
        <title>Streptomyces acididurans sp. nov., isolated from a peat swamp forest soil.</title>
        <authorList>
            <person name="Chantavorakit T."/>
            <person name="Duangmal K."/>
        </authorList>
    </citation>
    <scope>NUCLEOTIDE SEQUENCE [LARGE SCALE GENOMIC DNA]</scope>
    <source>
        <strain evidence="2 3">KK5PA1</strain>
    </source>
</reference>
<evidence type="ECO:0000256" key="1">
    <source>
        <dbReference type="SAM" id="MobiDB-lite"/>
    </source>
</evidence>
<dbReference type="Proteomes" id="UP000749040">
    <property type="component" value="Unassembled WGS sequence"/>
</dbReference>
<name>A0ABS2TU21_9ACTN</name>
<proteinExistence type="predicted"/>
<feature type="region of interest" description="Disordered" evidence="1">
    <location>
        <begin position="97"/>
        <end position="119"/>
    </location>
</feature>
<evidence type="ECO:0000313" key="3">
    <source>
        <dbReference type="Proteomes" id="UP000749040"/>
    </source>
</evidence>
<evidence type="ECO:0000313" key="2">
    <source>
        <dbReference type="EMBL" id="MBM9506826.1"/>
    </source>
</evidence>
<sequence length="119" mass="13275">MPATRRGHGVGLGFHNFRRLTVPLGSRLGVTISRDRQDTDRLGVADFNRFTIFNSREFVAHAPDWPRSHPALHREMTELLLRQRLVAPAFLQDYAPGGRGKSALDEITEGRGLSARAGE</sequence>
<protein>
    <submittedName>
        <fullName evidence="2">Uncharacterized protein</fullName>
    </submittedName>
</protein>
<organism evidence="2 3">
    <name type="scientific">Actinacidiphila acididurans</name>
    <dbReference type="NCBI Taxonomy" id="2784346"/>
    <lineage>
        <taxon>Bacteria</taxon>
        <taxon>Bacillati</taxon>
        <taxon>Actinomycetota</taxon>
        <taxon>Actinomycetes</taxon>
        <taxon>Kitasatosporales</taxon>
        <taxon>Streptomycetaceae</taxon>
        <taxon>Actinacidiphila</taxon>
    </lineage>
</organism>
<gene>
    <name evidence="2" type="ORF">ITX44_20200</name>
</gene>
<dbReference type="RefSeq" id="WP_205358691.1">
    <property type="nucleotide sequence ID" value="NZ_JADKYB010000010.1"/>
</dbReference>
<comment type="caution">
    <text evidence="2">The sequence shown here is derived from an EMBL/GenBank/DDBJ whole genome shotgun (WGS) entry which is preliminary data.</text>
</comment>